<feature type="compositionally biased region" description="Gly residues" evidence="1">
    <location>
        <begin position="40"/>
        <end position="54"/>
    </location>
</feature>
<evidence type="ECO:0008006" key="5">
    <source>
        <dbReference type="Google" id="ProtNLM"/>
    </source>
</evidence>
<evidence type="ECO:0000313" key="3">
    <source>
        <dbReference type="EMBL" id="WUO51608.1"/>
    </source>
</evidence>
<evidence type="ECO:0000256" key="2">
    <source>
        <dbReference type="SAM" id="SignalP"/>
    </source>
</evidence>
<keyword evidence="3" id="KW-0614">Plasmid</keyword>
<evidence type="ECO:0000313" key="4">
    <source>
        <dbReference type="Proteomes" id="UP001432075"/>
    </source>
</evidence>
<geneLocation type="plasmid" evidence="3 4">
    <name>unnamed1</name>
</geneLocation>
<keyword evidence="4" id="KW-1185">Reference proteome</keyword>
<reference evidence="3" key="1">
    <citation type="submission" date="2022-10" db="EMBL/GenBank/DDBJ databases">
        <title>The complete genomes of actinobacterial strains from the NBC collection.</title>
        <authorList>
            <person name="Joergensen T.S."/>
            <person name="Alvarez Arevalo M."/>
            <person name="Sterndorff E.B."/>
            <person name="Faurdal D."/>
            <person name="Vuksanovic O."/>
            <person name="Mourched A.-S."/>
            <person name="Charusanti P."/>
            <person name="Shaw S."/>
            <person name="Blin K."/>
            <person name="Weber T."/>
        </authorList>
    </citation>
    <scope>NUCLEOTIDE SEQUENCE</scope>
    <source>
        <strain evidence="3">NBC_00283</strain>
        <plasmid evidence="3">unnamed1</plasmid>
    </source>
</reference>
<gene>
    <name evidence="3" type="ORF">OHU17_37905</name>
</gene>
<protein>
    <recommendedName>
        <fullName evidence="5">Lipoprotein</fullName>
    </recommendedName>
</protein>
<sequence length="225" mass="22862">MRTKQALAAAAALLALLGTASCDEGAGPPGSQSGEVPAGKNGGLTGGGSGGDGTASGRVEAQLAKVAGTDELVRLISNATTCTSASTKPKDTTFSDIDAPSEGAAAGIAKTNAEWGIKERVTCDGKDASANGHELLVISDMARFETAFKARQAADLAAGEGDTRTRWFIGQNFAARIFATDSDEREMLSLGTLGLNCAPHYVAPPQSTTQPAIVKGCILTNYVDA</sequence>
<accession>A0ABZ1RYD1</accession>
<keyword evidence="2" id="KW-0732">Signal</keyword>
<feature type="region of interest" description="Disordered" evidence="1">
    <location>
        <begin position="24"/>
        <end position="56"/>
    </location>
</feature>
<proteinExistence type="predicted"/>
<name>A0ABZ1RYD1_9ACTN</name>
<dbReference type="PROSITE" id="PS51257">
    <property type="entry name" value="PROKAR_LIPOPROTEIN"/>
    <property type="match status" value="1"/>
</dbReference>
<organism evidence="3 4">
    <name type="scientific">Streptomyces goshikiensis</name>
    <dbReference type="NCBI Taxonomy" id="1942"/>
    <lineage>
        <taxon>Bacteria</taxon>
        <taxon>Bacillati</taxon>
        <taxon>Actinomycetota</taxon>
        <taxon>Actinomycetes</taxon>
        <taxon>Kitasatosporales</taxon>
        <taxon>Streptomycetaceae</taxon>
        <taxon>Streptomyces</taxon>
    </lineage>
</organism>
<dbReference type="EMBL" id="CP108058">
    <property type="protein sequence ID" value="WUO51608.1"/>
    <property type="molecule type" value="Genomic_DNA"/>
</dbReference>
<evidence type="ECO:0000256" key="1">
    <source>
        <dbReference type="SAM" id="MobiDB-lite"/>
    </source>
</evidence>
<dbReference type="RefSeq" id="WP_124290896.1">
    <property type="nucleotide sequence ID" value="NZ_CP108058.1"/>
</dbReference>
<dbReference type="Proteomes" id="UP001432075">
    <property type="component" value="Plasmid unnamed1"/>
</dbReference>
<feature type="signal peptide" evidence="2">
    <location>
        <begin position="1"/>
        <end position="22"/>
    </location>
</feature>
<feature type="chain" id="PRO_5046331408" description="Lipoprotein" evidence="2">
    <location>
        <begin position="23"/>
        <end position="225"/>
    </location>
</feature>